<accession>B4GRV8</accession>
<evidence type="ECO:0000313" key="1">
    <source>
        <dbReference type="EMBL" id="EDW40493.1"/>
    </source>
</evidence>
<gene>
    <name evidence="1" type="primary">Dper\GL24859</name>
    <name evidence="1" type="ORF">Dper_GL24859</name>
</gene>
<dbReference type="AlphaFoldDB" id="B4GRV8"/>
<keyword evidence="2" id="KW-1185">Reference proteome</keyword>
<organism evidence="2">
    <name type="scientific">Drosophila persimilis</name>
    <name type="common">Fruit fly</name>
    <dbReference type="NCBI Taxonomy" id="7234"/>
    <lineage>
        <taxon>Eukaryota</taxon>
        <taxon>Metazoa</taxon>
        <taxon>Ecdysozoa</taxon>
        <taxon>Arthropoda</taxon>
        <taxon>Hexapoda</taxon>
        <taxon>Insecta</taxon>
        <taxon>Pterygota</taxon>
        <taxon>Neoptera</taxon>
        <taxon>Endopterygota</taxon>
        <taxon>Diptera</taxon>
        <taxon>Brachycera</taxon>
        <taxon>Muscomorpha</taxon>
        <taxon>Ephydroidea</taxon>
        <taxon>Drosophilidae</taxon>
        <taxon>Drosophila</taxon>
        <taxon>Sophophora</taxon>
    </lineage>
</organism>
<dbReference type="Proteomes" id="UP000008744">
    <property type="component" value="Unassembled WGS sequence"/>
</dbReference>
<protein>
    <submittedName>
        <fullName evidence="1">GL24859</fullName>
    </submittedName>
</protein>
<reference evidence="1 2" key="1">
    <citation type="journal article" date="2007" name="Nature">
        <title>Evolution of genes and genomes on the Drosophila phylogeny.</title>
        <authorList>
            <consortium name="Drosophila 12 Genomes Consortium"/>
            <person name="Clark A.G."/>
            <person name="Eisen M.B."/>
            <person name="Smith D.R."/>
            <person name="Bergman C.M."/>
            <person name="Oliver B."/>
            <person name="Markow T.A."/>
            <person name="Kaufman T.C."/>
            <person name="Kellis M."/>
            <person name="Gelbart W."/>
            <person name="Iyer V.N."/>
            <person name="Pollard D.A."/>
            <person name="Sackton T.B."/>
            <person name="Larracuente A.M."/>
            <person name="Singh N.D."/>
            <person name="Abad J.P."/>
            <person name="Abt D.N."/>
            <person name="Adryan B."/>
            <person name="Aguade M."/>
            <person name="Akashi H."/>
            <person name="Anderson W.W."/>
            <person name="Aquadro C.F."/>
            <person name="Ardell D.H."/>
            <person name="Arguello R."/>
            <person name="Artieri C.G."/>
            <person name="Barbash D.A."/>
            <person name="Barker D."/>
            <person name="Barsanti P."/>
            <person name="Batterham P."/>
            <person name="Batzoglou S."/>
            <person name="Begun D."/>
            <person name="Bhutkar A."/>
            <person name="Blanco E."/>
            <person name="Bosak S.A."/>
            <person name="Bradley R.K."/>
            <person name="Brand A.D."/>
            <person name="Brent M.R."/>
            <person name="Brooks A.N."/>
            <person name="Brown R.H."/>
            <person name="Butlin R.K."/>
            <person name="Caggese C."/>
            <person name="Calvi B.R."/>
            <person name="Bernardo de Carvalho A."/>
            <person name="Caspi A."/>
            <person name="Castrezana S."/>
            <person name="Celniker S.E."/>
            <person name="Chang J.L."/>
            <person name="Chapple C."/>
            <person name="Chatterji S."/>
            <person name="Chinwalla A."/>
            <person name="Civetta A."/>
            <person name="Clifton S.W."/>
            <person name="Comeron J.M."/>
            <person name="Costello J.C."/>
            <person name="Coyne J.A."/>
            <person name="Daub J."/>
            <person name="David R.G."/>
            <person name="Delcher A.L."/>
            <person name="Delehaunty K."/>
            <person name="Do C.B."/>
            <person name="Ebling H."/>
            <person name="Edwards K."/>
            <person name="Eickbush T."/>
            <person name="Evans J.D."/>
            <person name="Filipski A."/>
            <person name="Findeiss S."/>
            <person name="Freyhult E."/>
            <person name="Fulton L."/>
            <person name="Fulton R."/>
            <person name="Garcia A.C."/>
            <person name="Gardiner A."/>
            <person name="Garfield D.A."/>
            <person name="Garvin B.E."/>
            <person name="Gibson G."/>
            <person name="Gilbert D."/>
            <person name="Gnerre S."/>
            <person name="Godfrey J."/>
            <person name="Good R."/>
            <person name="Gotea V."/>
            <person name="Gravely B."/>
            <person name="Greenberg A.J."/>
            <person name="Griffiths-Jones S."/>
            <person name="Gross S."/>
            <person name="Guigo R."/>
            <person name="Gustafson E.A."/>
            <person name="Haerty W."/>
            <person name="Hahn M.W."/>
            <person name="Halligan D.L."/>
            <person name="Halpern A.L."/>
            <person name="Halter G.M."/>
            <person name="Han M.V."/>
            <person name="Heger A."/>
            <person name="Hillier L."/>
            <person name="Hinrichs A.S."/>
            <person name="Holmes I."/>
            <person name="Hoskins R.A."/>
            <person name="Hubisz M.J."/>
            <person name="Hultmark D."/>
            <person name="Huntley M.A."/>
            <person name="Jaffe D.B."/>
            <person name="Jagadeeshan S."/>
            <person name="Jeck W.R."/>
            <person name="Johnson J."/>
            <person name="Jones C.D."/>
            <person name="Jordan W.C."/>
            <person name="Karpen G.H."/>
            <person name="Kataoka E."/>
            <person name="Keightley P.D."/>
            <person name="Kheradpour P."/>
            <person name="Kirkness E.F."/>
            <person name="Koerich L.B."/>
            <person name="Kristiansen K."/>
            <person name="Kudrna D."/>
            <person name="Kulathinal R.J."/>
            <person name="Kumar S."/>
            <person name="Kwok R."/>
            <person name="Lander E."/>
            <person name="Langley C.H."/>
            <person name="Lapoint R."/>
            <person name="Lazzaro B.P."/>
            <person name="Lee S.J."/>
            <person name="Levesque L."/>
            <person name="Li R."/>
            <person name="Lin C.F."/>
            <person name="Lin M.F."/>
            <person name="Lindblad-Toh K."/>
            <person name="Llopart A."/>
            <person name="Long M."/>
            <person name="Low L."/>
            <person name="Lozovsky E."/>
            <person name="Lu J."/>
            <person name="Luo M."/>
            <person name="Machado C.A."/>
            <person name="Makalowski W."/>
            <person name="Marzo M."/>
            <person name="Matsuda M."/>
            <person name="Matzkin L."/>
            <person name="McAllister B."/>
            <person name="McBride C.S."/>
            <person name="McKernan B."/>
            <person name="McKernan K."/>
            <person name="Mendez-Lago M."/>
            <person name="Minx P."/>
            <person name="Mollenhauer M.U."/>
            <person name="Montooth K."/>
            <person name="Mount S.M."/>
            <person name="Mu X."/>
            <person name="Myers E."/>
            <person name="Negre B."/>
            <person name="Newfeld S."/>
            <person name="Nielsen R."/>
            <person name="Noor M.A."/>
            <person name="O'Grady P."/>
            <person name="Pachter L."/>
            <person name="Papaceit M."/>
            <person name="Parisi M.J."/>
            <person name="Parisi M."/>
            <person name="Parts L."/>
            <person name="Pedersen J.S."/>
            <person name="Pesole G."/>
            <person name="Phillippy A.M."/>
            <person name="Ponting C.P."/>
            <person name="Pop M."/>
            <person name="Porcelli D."/>
            <person name="Powell J.R."/>
            <person name="Prohaska S."/>
            <person name="Pruitt K."/>
            <person name="Puig M."/>
            <person name="Quesneville H."/>
            <person name="Ram K.R."/>
            <person name="Rand D."/>
            <person name="Rasmussen M.D."/>
            <person name="Reed L.K."/>
            <person name="Reenan R."/>
            <person name="Reily A."/>
            <person name="Remington K.A."/>
            <person name="Rieger T.T."/>
            <person name="Ritchie M.G."/>
            <person name="Robin C."/>
            <person name="Rogers Y.H."/>
            <person name="Rohde C."/>
            <person name="Rozas J."/>
            <person name="Rubenfield M.J."/>
            <person name="Ruiz A."/>
            <person name="Russo S."/>
            <person name="Salzberg S.L."/>
            <person name="Sanchez-Gracia A."/>
            <person name="Saranga D.J."/>
            <person name="Sato H."/>
            <person name="Schaeffer S.W."/>
            <person name="Schatz M.C."/>
            <person name="Schlenke T."/>
            <person name="Schwartz R."/>
            <person name="Segarra C."/>
            <person name="Singh R.S."/>
            <person name="Sirot L."/>
            <person name="Sirota M."/>
            <person name="Sisneros N.B."/>
            <person name="Smith C.D."/>
            <person name="Smith T.F."/>
            <person name="Spieth J."/>
            <person name="Stage D.E."/>
            <person name="Stark A."/>
            <person name="Stephan W."/>
            <person name="Strausberg R.L."/>
            <person name="Strempel S."/>
            <person name="Sturgill D."/>
            <person name="Sutton G."/>
            <person name="Sutton G.G."/>
            <person name="Tao W."/>
            <person name="Teichmann S."/>
            <person name="Tobari Y.N."/>
            <person name="Tomimura Y."/>
            <person name="Tsolas J.M."/>
            <person name="Valente V.L."/>
            <person name="Venter E."/>
            <person name="Venter J.C."/>
            <person name="Vicario S."/>
            <person name="Vieira F.G."/>
            <person name="Vilella A.J."/>
            <person name="Villasante A."/>
            <person name="Walenz B."/>
            <person name="Wang J."/>
            <person name="Wasserman M."/>
            <person name="Watts T."/>
            <person name="Wilson D."/>
            <person name="Wilson R.K."/>
            <person name="Wing R.A."/>
            <person name="Wolfner M.F."/>
            <person name="Wong A."/>
            <person name="Wong G.K."/>
            <person name="Wu C.I."/>
            <person name="Wu G."/>
            <person name="Yamamoto D."/>
            <person name="Yang H.P."/>
            <person name="Yang S.P."/>
            <person name="Yorke J.A."/>
            <person name="Yoshida K."/>
            <person name="Zdobnov E."/>
            <person name="Zhang P."/>
            <person name="Zhang Y."/>
            <person name="Zimin A.V."/>
            <person name="Baldwin J."/>
            <person name="Abdouelleil A."/>
            <person name="Abdulkadir J."/>
            <person name="Abebe A."/>
            <person name="Abera B."/>
            <person name="Abreu J."/>
            <person name="Acer S.C."/>
            <person name="Aftuck L."/>
            <person name="Alexander A."/>
            <person name="An P."/>
            <person name="Anderson E."/>
            <person name="Anderson S."/>
            <person name="Arachi H."/>
            <person name="Azer M."/>
            <person name="Bachantsang P."/>
            <person name="Barry A."/>
            <person name="Bayul T."/>
            <person name="Berlin A."/>
            <person name="Bessette D."/>
            <person name="Bloom T."/>
            <person name="Blye J."/>
            <person name="Boguslavskiy L."/>
            <person name="Bonnet C."/>
            <person name="Boukhgalter B."/>
            <person name="Bourzgui I."/>
            <person name="Brown A."/>
            <person name="Cahill P."/>
            <person name="Channer S."/>
            <person name="Cheshatsang Y."/>
            <person name="Chuda L."/>
            <person name="Citroen M."/>
            <person name="Collymore A."/>
            <person name="Cooke P."/>
            <person name="Costello M."/>
            <person name="D'Aco K."/>
            <person name="Daza R."/>
            <person name="De Haan G."/>
            <person name="DeGray S."/>
            <person name="DeMaso C."/>
            <person name="Dhargay N."/>
            <person name="Dooley K."/>
            <person name="Dooley E."/>
            <person name="Doricent M."/>
            <person name="Dorje P."/>
            <person name="Dorjee K."/>
            <person name="Dupes A."/>
            <person name="Elong R."/>
            <person name="Falk J."/>
            <person name="Farina A."/>
            <person name="Faro S."/>
            <person name="Ferguson D."/>
            <person name="Fisher S."/>
            <person name="Foley C.D."/>
            <person name="Franke A."/>
            <person name="Friedrich D."/>
            <person name="Gadbois L."/>
            <person name="Gearin G."/>
            <person name="Gearin C.R."/>
            <person name="Giannoukos G."/>
            <person name="Goode T."/>
            <person name="Graham J."/>
            <person name="Grandbois E."/>
            <person name="Grewal S."/>
            <person name="Gyaltsen K."/>
            <person name="Hafez N."/>
            <person name="Hagos B."/>
            <person name="Hall J."/>
            <person name="Henson C."/>
            <person name="Hollinger A."/>
            <person name="Honan T."/>
            <person name="Huard M.D."/>
            <person name="Hughes L."/>
            <person name="Hurhula B."/>
            <person name="Husby M.E."/>
            <person name="Kamat A."/>
            <person name="Kanga B."/>
            <person name="Kashin S."/>
            <person name="Khazanovich D."/>
            <person name="Kisner P."/>
            <person name="Lance K."/>
            <person name="Lara M."/>
            <person name="Lee W."/>
            <person name="Lennon N."/>
            <person name="Letendre F."/>
            <person name="LeVine R."/>
            <person name="Lipovsky A."/>
            <person name="Liu X."/>
            <person name="Liu J."/>
            <person name="Liu S."/>
            <person name="Lokyitsang T."/>
            <person name="Lokyitsang Y."/>
            <person name="Lubonja R."/>
            <person name="Lui A."/>
            <person name="MacDonald P."/>
            <person name="Magnisalis V."/>
            <person name="Maru K."/>
            <person name="Matthews C."/>
            <person name="McCusker W."/>
            <person name="McDonough S."/>
            <person name="Mehta T."/>
            <person name="Meldrim J."/>
            <person name="Meneus L."/>
            <person name="Mihai O."/>
            <person name="Mihalev A."/>
            <person name="Mihova T."/>
            <person name="Mittelman R."/>
            <person name="Mlenga V."/>
            <person name="Montmayeur A."/>
            <person name="Mulrain L."/>
            <person name="Navidi A."/>
            <person name="Naylor J."/>
            <person name="Negash T."/>
            <person name="Nguyen T."/>
            <person name="Nguyen N."/>
            <person name="Nicol R."/>
            <person name="Norbu C."/>
            <person name="Norbu N."/>
            <person name="Novod N."/>
            <person name="O'Neill B."/>
            <person name="Osman S."/>
            <person name="Markiewicz E."/>
            <person name="Oyono O.L."/>
            <person name="Patti C."/>
            <person name="Phunkhang P."/>
            <person name="Pierre F."/>
            <person name="Priest M."/>
            <person name="Raghuraman S."/>
            <person name="Rege F."/>
            <person name="Reyes R."/>
            <person name="Rise C."/>
            <person name="Rogov P."/>
            <person name="Ross K."/>
            <person name="Ryan E."/>
            <person name="Settipalli S."/>
            <person name="Shea T."/>
            <person name="Sherpa N."/>
            <person name="Shi L."/>
            <person name="Shih D."/>
            <person name="Sparrow T."/>
            <person name="Spaulding J."/>
            <person name="Stalker J."/>
            <person name="Stange-Thomann N."/>
            <person name="Stavropoulos S."/>
            <person name="Stone C."/>
            <person name="Strader C."/>
            <person name="Tesfaye S."/>
            <person name="Thomson T."/>
            <person name="Thoulutsang Y."/>
            <person name="Thoulutsang D."/>
            <person name="Topham K."/>
            <person name="Topping I."/>
            <person name="Tsamla T."/>
            <person name="Vassiliev H."/>
            <person name="Vo A."/>
            <person name="Wangchuk T."/>
            <person name="Wangdi T."/>
            <person name="Weiand M."/>
            <person name="Wilkinson J."/>
            <person name="Wilson A."/>
            <person name="Yadav S."/>
            <person name="Young G."/>
            <person name="Yu Q."/>
            <person name="Zembek L."/>
            <person name="Zhong D."/>
            <person name="Zimmer A."/>
            <person name="Zwirko Z."/>
            <person name="Jaffe D.B."/>
            <person name="Alvarez P."/>
            <person name="Brockman W."/>
            <person name="Butler J."/>
            <person name="Chin C."/>
            <person name="Gnerre S."/>
            <person name="Grabherr M."/>
            <person name="Kleber M."/>
            <person name="Mauceli E."/>
            <person name="MacCallum I."/>
        </authorList>
    </citation>
    <scope>NUCLEOTIDE SEQUENCE [LARGE SCALE GENOMIC DNA]</scope>
    <source>
        <strain evidence="2">MSH-3 / Tucson 14011-0111.49</strain>
    </source>
</reference>
<sequence length="94" mass="10357">MDIPLMWNCLVCYAWTQHRHPFLGLRSDVGTILSSLIAVAVDVDVCGVFMRQRRDKKEVAGAAESAQVEGLEVDIYSSDINQSKFEANAGSVLL</sequence>
<dbReference type="HOGENOM" id="CLU_2388543_0_0_1"/>
<name>B4GRV8_DROPE</name>
<dbReference type="EMBL" id="CH479188">
    <property type="protein sequence ID" value="EDW40493.1"/>
    <property type="molecule type" value="Genomic_DNA"/>
</dbReference>
<proteinExistence type="predicted"/>
<evidence type="ECO:0000313" key="2">
    <source>
        <dbReference type="Proteomes" id="UP000008744"/>
    </source>
</evidence>